<reference evidence="1 2" key="1">
    <citation type="journal article" date="2015" name="Stand. Genomic Sci.">
        <title>Genomic Encyclopedia of Bacterial and Archaeal Type Strains, Phase III: the genomes of soil and plant-associated and newly described type strains.</title>
        <authorList>
            <person name="Whitman W.B."/>
            <person name="Woyke T."/>
            <person name="Klenk H.P."/>
            <person name="Zhou Y."/>
            <person name="Lilburn T.G."/>
            <person name="Beck B.J."/>
            <person name="De Vos P."/>
            <person name="Vandamme P."/>
            <person name="Eisen J.A."/>
            <person name="Garrity G."/>
            <person name="Hugenholtz P."/>
            <person name="Kyrpides N.C."/>
        </authorList>
    </citation>
    <scope>NUCLEOTIDE SEQUENCE [LARGE SCALE GENOMIC DNA]</scope>
    <source>
        <strain evidence="1 2">A3</strain>
    </source>
</reference>
<accession>A0A4R2ICZ0</accession>
<protein>
    <submittedName>
        <fullName evidence="1">Uncharacterized protein DUF2066</fullName>
    </submittedName>
</protein>
<evidence type="ECO:0000313" key="2">
    <source>
        <dbReference type="Proteomes" id="UP000294862"/>
    </source>
</evidence>
<gene>
    <name evidence="1" type="ORF">EV148_102506</name>
</gene>
<dbReference type="InterPro" id="IPR018642">
    <property type="entry name" value="DUF2066"/>
</dbReference>
<dbReference type="Proteomes" id="UP000294862">
    <property type="component" value="Unassembled WGS sequence"/>
</dbReference>
<name>A0A4R2ICZ0_9GAMM</name>
<sequence>MEDPVRIPVPRVSRPVTGIVLALLAALLPVLAGAAPSTYTGTAPVNSQSDEERTGALQTALANVVIEQTGDSSVIARPDLAKAIEKAERYMLQYSYRRNPQGDAPMTLVVQFDAGAVDQMLQKFGLGALGAVPLAPETPTEATVWIGGIRDADDYARVIGYLNRNNFVKAVQPTAATSDGILVHLSLSTDVAHFLGVVAMERTLAEGTSRVDGADAALVLGH</sequence>
<evidence type="ECO:0000313" key="1">
    <source>
        <dbReference type="EMBL" id="TCO42147.1"/>
    </source>
</evidence>
<dbReference type="Pfam" id="PF09839">
    <property type="entry name" value="DUF2066"/>
    <property type="match status" value="1"/>
</dbReference>
<comment type="caution">
    <text evidence="1">The sequence shown here is derived from an EMBL/GenBank/DDBJ whole genome shotgun (WGS) entry which is preliminary data.</text>
</comment>
<proteinExistence type="predicted"/>
<dbReference type="AlphaFoldDB" id="A0A4R2ICZ0"/>
<organism evidence="1 2">
    <name type="scientific">Dokdonella fugitiva</name>
    <dbReference type="NCBI Taxonomy" id="328517"/>
    <lineage>
        <taxon>Bacteria</taxon>
        <taxon>Pseudomonadati</taxon>
        <taxon>Pseudomonadota</taxon>
        <taxon>Gammaproteobacteria</taxon>
        <taxon>Lysobacterales</taxon>
        <taxon>Rhodanobacteraceae</taxon>
        <taxon>Dokdonella</taxon>
    </lineage>
</organism>
<dbReference type="EMBL" id="SLWQ01000002">
    <property type="protein sequence ID" value="TCO42147.1"/>
    <property type="molecule type" value="Genomic_DNA"/>
</dbReference>
<keyword evidence="2" id="KW-1185">Reference proteome</keyword>